<evidence type="ECO:0000313" key="2">
    <source>
        <dbReference type="Proteomes" id="UP001500067"/>
    </source>
</evidence>
<name>A0ABP8N6Y7_9BACT</name>
<proteinExistence type="predicted"/>
<dbReference type="Pfam" id="PF13376">
    <property type="entry name" value="OmdA"/>
    <property type="match status" value="1"/>
</dbReference>
<evidence type="ECO:0000313" key="1">
    <source>
        <dbReference type="EMBL" id="GAA4462305.1"/>
    </source>
</evidence>
<comment type="caution">
    <text evidence="1">The sequence shown here is derived from an EMBL/GenBank/DDBJ whole genome shotgun (WGS) entry which is preliminary data.</text>
</comment>
<dbReference type="RefSeq" id="WP_345079090.1">
    <property type="nucleotide sequence ID" value="NZ_BAABFA010000007.1"/>
</dbReference>
<dbReference type="EMBL" id="BAABFA010000007">
    <property type="protein sequence ID" value="GAA4462305.1"/>
    <property type="molecule type" value="Genomic_DNA"/>
</dbReference>
<reference evidence="2" key="1">
    <citation type="journal article" date="2019" name="Int. J. Syst. Evol. Microbiol.">
        <title>The Global Catalogue of Microorganisms (GCM) 10K type strain sequencing project: providing services to taxonomists for standard genome sequencing and annotation.</title>
        <authorList>
            <consortium name="The Broad Institute Genomics Platform"/>
            <consortium name="The Broad Institute Genome Sequencing Center for Infectious Disease"/>
            <person name="Wu L."/>
            <person name="Ma J."/>
        </authorList>
    </citation>
    <scope>NUCLEOTIDE SEQUENCE [LARGE SCALE GENOMIC DNA]</scope>
    <source>
        <strain evidence="2">JCM 32105</strain>
    </source>
</reference>
<organism evidence="1 2">
    <name type="scientific">Nemorincola caseinilytica</name>
    <dbReference type="NCBI Taxonomy" id="2054315"/>
    <lineage>
        <taxon>Bacteria</taxon>
        <taxon>Pseudomonadati</taxon>
        <taxon>Bacteroidota</taxon>
        <taxon>Chitinophagia</taxon>
        <taxon>Chitinophagales</taxon>
        <taxon>Chitinophagaceae</taxon>
        <taxon>Nemorincola</taxon>
    </lineage>
</organism>
<accession>A0ABP8N6Y7</accession>
<protein>
    <submittedName>
        <fullName evidence="1">YdeI/OmpD-associated family protein</fullName>
    </submittedName>
</protein>
<gene>
    <name evidence="1" type="ORF">GCM10023093_08640</name>
</gene>
<dbReference type="Proteomes" id="UP001500067">
    <property type="component" value="Unassembled WGS sequence"/>
</dbReference>
<sequence length="221" mass="24721">MELIKKLRLDTTEPLWIVDAPTDVDSILPSVALSARPGRTKPVKQLMLFARDSAHLCAQLPVLAPYIGHDTLFWICYPKQTGSMASDLIKMAAWEAVFAAGYRGQTSVSVNDDWTGMRFTNAPRKKPSQAGLPPEERKVEGIDFVRRTVQLPADALAVLSQHKGVVAAFEAMSFSHKKEYVMAITEAKKPETRASRIEKMVPMIQKIMAEKELKQKARTKR</sequence>
<keyword evidence="2" id="KW-1185">Reference proteome</keyword>